<gene>
    <name evidence="1" type="ORF">F511_38084</name>
</gene>
<protein>
    <submittedName>
        <fullName evidence="1">Sorting nexin 2B</fullName>
    </submittedName>
</protein>
<evidence type="ECO:0000313" key="2">
    <source>
        <dbReference type="Proteomes" id="UP000250235"/>
    </source>
</evidence>
<sequence>MYAGSIDVHPLLMEGSNCSLRAIKDESVRSRAGSNQLEDHKFQEAREVFGDVEDEEDNCAVNDESAVSRWMQAG</sequence>
<organism evidence="1 2">
    <name type="scientific">Dorcoceras hygrometricum</name>
    <dbReference type="NCBI Taxonomy" id="472368"/>
    <lineage>
        <taxon>Eukaryota</taxon>
        <taxon>Viridiplantae</taxon>
        <taxon>Streptophyta</taxon>
        <taxon>Embryophyta</taxon>
        <taxon>Tracheophyta</taxon>
        <taxon>Spermatophyta</taxon>
        <taxon>Magnoliopsida</taxon>
        <taxon>eudicotyledons</taxon>
        <taxon>Gunneridae</taxon>
        <taxon>Pentapetalae</taxon>
        <taxon>asterids</taxon>
        <taxon>lamiids</taxon>
        <taxon>Lamiales</taxon>
        <taxon>Gesneriaceae</taxon>
        <taxon>Didymocarpoideae</taxon>
        <taxon>Trichosporeae</taxon>
        <taxon>Loxocarpinae</taxon>
        <taxon>Dorcoceras</taxon>
    </lineage>
</organism>
<name>A0A2Z7CC97_9LAMI</name>
<proteinExistence type="predicted"/>
<evidence type="ECO:0000313" key="1">
    <source>
        <dbReference type="EMBL" id="KZV44691.1"/>
    </source>
</evidence>
<dbReference type="EMBL" id="KQ996550">
    <property type="protein sequence ID" value="KZV44691.1"/>
    <property type="molecule type" value="Genomic_DNA"/>
</dbReference>
<dbReference type="AlphaFoldDB" id="A0A2Z7CC97"/>
<keyword evidence="2" id="KW-1185">Reference proteome</keyword>
<reference evidence="1 2" key="1">
    <citation type="journal article" date="2015" name="Proc. Natl. Acad. Sci. U.S.A.">
        <title>The resurrection genome of Boea hygrometrica: A blueprint for survival of dehydration.</title>
        <authorList>
            <person name="Xiao L."/>
            <person name="Yang G."/>
            <person name="Zhang L."/>
            <person name="Yang X."/>
            <person name="Zhao S."/>
            <person name="Ji Z."/>
            <person name="Zhou Q."/>
            <person name="Hu M."/>
            <person name="Wang Y."/>
            <person name="Chen M."/>
            <person name="Xu Y."/>
            <person name="Jin H."/>
            <person name="Xiao X."/>
            <person name="Hu G."/>
            <person name="Bao F."/>
            <person name="Hu Y."/>
            <person name="Wan P."/>
            <person name="Li L."/>
            <person name="Deng X."/>
            <person name="Kuang T."/>
            <person name="Xiang C."/>
            <person name="Zhu J.K."/>
            <person name="Oliver M.J."/>
            <person name="He Y."/>
        </authorList>
    </citation>
    <scope>NUCLEOTIDE SEQUENCE [LARGE SCALE GENOMIC DNA]</scope>
    <source>
        <strain evidence="2">cv. XS01</strain>
    </source>
</reference>
<dbReference type="Proteomes" id="UP000250235">
    <property type="component" value="Unassembled WGS sequence"/>
</dbReference>
<accession>A0A2Z7CC97</accession>